<dbReference type="InterPro" id="IPR052035">
    <property type="entry name" value="ZnF_BED_domain_contain"/>
</dbReference>
<name>A0AA47M5P2_MERPO</name>
<keyword evidence="3" id="KW-0863">Zinc-finger</keyword>
<sequence>MLFLFDSMGKTSHPTAKQLGENMIIMMQDKFDSIEKNQTALTHSTLLDPRFKSIDINLWETLDRDASEARMARNATVDATVEVQRYMNDPPLERSEEPLVYWANHKNVYPHLFILAQQFLCTPASSVPSKRVFAKCGEIVLHSSKDVVSGSGSHGEVTSTITCEPPQDRVRPSTPPKTWIQGPAHMERLLARSHVSLLRTRKFHHIFHQEGLGQVCMRPDCYSSLRQVHYSDRGTAPLHISEDFGNKEVLGELQGGVAFNEGCSCVPLRMAFFNPVETLLAIRCLEVFSRGTDDIGPYKQGD</sequence>
<proteinExistence type="predicted"/>
<dbReference type="PANTHER" id="PTHR46481:SF10">
    <property type="entry name" value="ZINC FINGER BED DOMAIN-CONTAINING PROTEIN 39"/>
    <property type="match status" value="1"/>
</dbReference>
<evidence type="ECO:0000256" key="2">
    <source>
        <dbReference type="ARBA" id="ARBA00022723"/>
    </source>
</evidence>
<comment type="subcellular location">
    <subcellularLocation>
        <location evidence="1">Nucleus</location>
    </subcellularLocation>
</comment>
<dbReference type="SUPFAM" id="SSF53098">
    <property type="entry name" value="Ribonuclease H-like"/>
    <property type="match status" value="1"/>
</dbReference>
<dbReference type="InterPro" id="IPR008906">
    <property type="entry name" value="HATC_C_dom"/>
</dbReference>
<evidence type="ECO:0000256" key="4">
    <source>
        <dbReference type="ARBA" id="ARBA00022833"/>
    </source>
</evidence>
<comment type="caution">
    <text evidence="8">The sequence shown here is derived from an EMBL/GenBank/DDBJ whole genome shotgun (WGS) entry which is preliminary data.</text>
</comment>
<keyword evidence="5" id="KW-0539">Nucleus</keyword>
<feature type="domain" description="HAT C-terminal dimerisation" evidence="7">
    <location>
        <begin position="82"/>
        <end position="143"/>
    </location>
</feature>
<dbReference type="Proteomes" id="UP001174136">
    <property type="component" value="Unassembled WGS sequence"/>
</dbReference>
<evidence type="ECO:0000256" key="6">
    <source>
        <dbReference type="SAM" id="MobiDB-lite"/>
    </source>
</evidence>
<evidence type="ECO:0000313" key="8">
    <source>
        <dbReference type="EMBL" id="KAK0134081.1"/>
    </source>
</evidence>
<reference evidence="8" key="1">
    <citation type="journal article" date="2023" name="Front. Mar. Sci.">
        <title>A new Merluccius polli reference genome to investigate the effects of global change in West African waters.</title>
        <authorList>
            <person name="Mateo J.L."/>
            <person name="Blanco-Fernandez C."/>
            <person name="Garcia-Vazquez E."/>
            <person name="Machado-Schiaffino G."/>
        </authorList>
    </citation>
    <scope>NUCLEOTIDE SEQUENCE</scope>
    <source>
        <strain evidence="8">C29</strain>
        <tissue evidence="8">Fin</tissue>
    </source>
</reference>
<evidence type="ECO:0000313" key="9">
    <source>
        <dbReference type="Proteomes" id="UP001174136"/>
    </source>
</evidence>
<accession>A0AA47M5P2</accession>
<dbReference type="GO" id="GO:0008270">
    <property type="term" value="F:zinc ion binding"/>
    <property type="evidence" value="ECO:0007669"/>
    <property type="project" value="UniProtKB-KW"/>
</dbReference>
<evidence type="ECO:0000259" key="7">
    <source>
        <dbReference type="Pfam" id="PF05699"/>
    </source>
</evidence>
<evidence type="ECO:0000256" key="5">
    <source>
        <dbReference type="ARBA" id="ARBA00023242"/>
    </source>
</evidence>
<dbReference type="InterPro" id="IPR012337">
    <property type="entry name" value="RNaseH-like_sf"/>
</dbReference>
<dbReference type="AlphaFoldDB" id="A0AA47M5P2"/>
<dbReference type="EMBL" id="JAOPHQ010005745">
    <property type="protein sequence ID" value="KAK0134081.1"/>
    <property type="molecule type" value="Genomic_DNA"/>
</dbReference>
<keyword evidence="4" id="KW-0862">Zinc</keyword>
<gene>
    <name evidence="8" type="ORF">N1851_030356</name>
</gene>
<evidence type="ECO:0000256" key="1">
    <source>
        <dbReference type="ARBA" id="ARBA00004123"/>
    </source>
</evidence>
<protein>
    <recommendedName>
        <fullName evidence="7">HAT C-terminal dimerisation domain-containing protein</fullName>
    </recommendedName>
</protein>
<dbReference type="PANTHER" id="PTHR46481">
    <property type="entry name" value="ZINC FINGER BED DOMAIN-CONTAINING PROTEIN 4"/>
    <property type="match status" value="1"/>
</dbReference>
<keyword evidence="2" id="KW-0479">Metal-binding</keyword>
<keyword evidence="9" id="KW-1185">Reference proteome</keyword>
<dbReference type="GO" id="GO:0005634">
    <property type="term" value="C:nucleus"/>
    <property type="evidence" value="ECO:0007669"/>
    <property type="project" value="UniProtKB-SubCell"/>
</dbReference>
<dbReference type="Pfam" id="PF05699">
    <property type="entry name" value="Dimer_Tnp_hAT"/>
    <property type="match status" value="1"/>
</dbReference>
<dbReference type="GO" id="GO:0046983">
    <property type="term" value="F:protein dimerization activity"/>
    <property type="evidence" value="ECO:0007669"/>
    <property type="project" value="InterPro"/>
</dbReference>
<feature type="region of interest" description="Disordered" evidence="6">
    <location>
        <begin position="151"/>
        <end position="175"/>
    </location>
</feature>
<evidence type="ECO:0000256" key="3">
    <source>
        <dbReference type="ARBA" id="ARBA00022771"/>
    </source>
</evidence>
<organism evidence="8 9">
    <name type="scientific">Merluccius polli</name>
    <name type="common">Benguela hake</name>
    <name type="synonym">Merluccius cadenati</name>
    <dbReference type="NCBI Taxonomy" id="89951"/>
    <lineage>
        <taxon>Eukaryota</taxon>
        <taxon>Metazoa</taxon>
        <taxon>Chordata</taxon>
        <taxon>Craniata</taxon>
        <taxon>Vertebrata</taxon>
        <taxon>Euteleostomi</taxon>
        <taxon>Actinopterygii</taxon>
        <taxon>Neopterygii</taxon>
        <taxon>Teleostei</taxon>
        <taxon>Neoteleostei</taxon>
        <taxon>Acanthomorphata</taxon>
        <taxon>Zeiogadaria</taxon>
        <taxon>Gadariae</taxon>
        <taxon>Gadiformes</taxon>
        <taxon>Gadoidei</taxon>
        <taxon>Merlucciidae</taxon>
        <taxon>Merluccius</taxon>
    </lineage>
</organism>